<proteinExistence type="predicted"/>
<feature type="transmembrane region" description="Helical" evidence="6">
    <location>
        <begin position="231"/>
        <end position="251"/>
    </location>
</feature>
<feature type="transmembrane region" description="Helical" evidence="6">
    <location>
        <begin position="199"/>
        <end position="219"/>
    </location>
</feature>
<evidence type="ECO:0000313" key="8">
    <source>
        <dbReference type="EMBL" id="RKG33576.1"/>
    </source>
</evidence>
<dbReference type="AlphaFoldDB" id="A0A3A8EJC3"/>
<dbReference type="InterPro" id="IPR020846">
    <property type="entry name" value="MFS_dom"/>
</dbReference>
<evidence type="ECO:0000256" key="6">
    <source>
        <dbReference type="SAM" id="Phobius"/>
    </source>
</evidence>
<feature type="transmembrane region" description="Helical" evidence="6">
    <location>
        <begin position="137"/>
        <end position="161"/>
    </location>
</feature>
<feature type="transmembrane region" description="Helical" evidence="6">
    <location>
        <begin position="400"/>
        <end position="418"/>
    </location>
</feature>
<evidence type="ECO:0000256" key="3">
    <source>
        <dbReference type="ARBA" id="ARBA00022692"/>
    </source>
</evidence>
<dbReference type="Pfam" id="PF07690">
    <property type="entry name" value="MFS_1"/>
    <property type="match status" value="1"/>
</dbReference>
<comment type="subcellular location">
    <subcellularLocation>
        <location evidence="1">Membrane</location>
        <topology evidence="1">Multi-pass membrane protein</topology>
    </subcellularLocation>
</comment>
<dbReference type="GO" id="GO:0016020">
    <property type="term" value="C:membrane"/>
    <property type="evidence" value="ECO:0007669"/>
    <property type="project" value="UniProtKB-SubCell"/>
</dbReference>
<feature type="transmembrane region" description="Helical" evidence="6">
    <location>
        <begin position="53"/>
        <end position="73"/>
    </location>
</feature>
<dbReference type="InterPro" id="IPR011701">
    <property type="entry name" value="MFS"/>
</dbReference>
<feature type="transmembrane region" description="Helical" evidence="6">
    <location>
        <begin position="263"/>
        <end position="287"/>
    </location>
</feature>
<accession>A0A3A8EJC3</accession>
<keyword evidence="3 6" id="KW-0812">Transmembrane</keyword>
<evidence type="ECO:0000256" key="5">
    <source>
        <dbReference type="ARBA" id="ARBA00023136"/>
    </source>
</evidence>
<keyword evidence="5 6" id="KW-0472">Membrane</keyword>
<name>A0A3A8EJC3_9GAMM</name>
<evidence type="ECO:0000256" key="2">
    <source>
        <dbReference type="ARBA" id="ARBA00022448"/>
    </source>
</evidence>
<dbReference type="EMBL" id="RAXU01000009">
    <property type="protein sequence ID" value="RKG33576.1"/>
    <property type="molecule type" value="Genomic_DNA"/>
</dbReference>
<dbReference type="RefSeq" id="WP_120370091.1">
    <property type="nucleotide sequence ID" value="NZ_BKYM01000001.1"/>
</dbReference>
<feature type="transmembrane region" description="Helical" evidence="6">
    <location>
        <begin position="80"/>
        <end position="97"/>
    </location>
</feature>
<dbReference type="Proteomes" id="UP000269001">
    <property type="component" value="Unassembled WGS sequence"/>
</dbReference>
<gene>
    <name evidence="8" type="ORF">D7V21_08520</name>
</gene>
<feature type="transmembrane region" description="Helical" evidence="6">
    <location>
        <begin position="12"/>
        <end position="33"/>
    </location>
</feature>
<evidence type="ECO:0000259" key="7">
    <source>
        <dbReference type="PROSITE" id="PS50850"/>
    </source>
</evidence>
<feature type="domain" description="Major facilitator superfamily (MFS) profile" evidence="7">
    <location>
        <begin position="12"/>
        <end position="510"/>
    </location>
</feature>
<evidence type="ECO:0000256" key="1">
    <source>
        <dbReference type="ARBA" id="ARBA00004141"/>
    </source>
</evidence>
<evidence type="ECO:0000313" key="9">
    <source>
        <dbReference type="Proteomes" id="UP000269001"/>
    </source>
</evidence>
<reference evidence="8 9" key="1">
    <citation type="submission" date="2018-09" db="EMBL/GenBank/DDBJ databases">
        <title>The draft genome of Acinetobacter spp. strains.</title>
        <authorList>
            <person name="Qin J."/>
            <person name="Feng Y."/>
            <person name="Zong Z."/>
        </authorList>
    </citation>
    <scope>NUCLEOTIDE SEQUENCE [LARGE SCALE GENOMIC DNA]</scope>
    <source>
        <strain evidence="8 9">WCHAc060096</strain>
    </source>
</reference>
<dbReference type="SUPFAM" id="SSF103473">
    <property type="entry name" value="MFS general substrate transporter"/>
    <property type="match status" value="1"/>
</dbReference>
<feature type="transmembrane region" description="Helical" evidence="6">
    <location>
        <begin position="103"/>
        <end position="125"/>
    </location>
</feature>
<comment type="caution">
    <text evidence="8">The sequence shown here is derived from an EMBL/GenBank/DDBJ whole genome shotgun (WGS) entry which is preliminary data.</text>
</comment>
<keyword evidence="2" id="KW-0813">Transport</keyword>
<dbReference type="GO" id="GO:0022857">
    <property type="term" value="F:transmembrane transporter activity"/>
    <property type="evidence" value="ECO:0007669"/>
    <property type="project" value="InterPro"/>
</dbReference>
<dbReference type="Gene3D" id="1.20.1250.20">
    <property type="entry name" value="MFS general substrate transporter like domains"/>
    <property type="match status" value="1"/>
</dbReference>
<feature type="transmembrane region" description="Helical" evidence="6">
    <location>
        <begin position="167"/>
        <end position="187"/>
    </location>
</feature>
<feature type="transmembrane region" description="Helical" evidence="6">
    <location>
        <begin position="307"/>
        <end position="325"/>
    </location>
</feature>
<organism evidence="8 9">
    <name type="scientific">Acinetobacter guerrae</name>
    <dbReference type="NCBI Taxonomy" id="1843371"/>
    <lineage>
        <taxon>Bacteria</taxon>
        <taxon>Pseudomonadati</taxon>
        <taxon>Pseudomonadota</taxon>
        <taxon>Gammaproteobacteria</taxon>
        <taxon>Moraxellales</taxon>
        <taxon>Moraxellaceae</taxon>
        <taxon>Acinetobacter</taxon>
    </lineage>
</organism>
<keyword evidence="4 6" id="KW-1133">Transmembrane helix</keyword>
<dbReference type="PANTHER" id="PTHR42718:SF9">
    <property type="entry name" value="MAJOR FACILITATOR SUPERFAMILY MULTIDRUG TRANSPORTER MFSC"/>
    <property type="match status" value="1"/>
</dbReference>
<feature type="transmembrane region" description="Helical" evidence="6">
    <location>
        <begin position="485"/>
        <end position="505"/>
    </location>
</feature>
<keyword evidence="9" id="KW-1185">Reference proteome</keyword>
<dbReference type="PANTHER" id="PTHR42718">
    <property type="entry name" value="MAJOR FACILITATOR SUPERFAMILY MULTIDRUG TRANSPORTER MFSC"/>
    <property type="match status" value="1"/>
</dbReference>
<sequence>MPDAVKMQRVMAMTIAAFGAIVSSTFPLSIIFAQQDIAGAFAVTSQEVGWVVTLYNVGQILGLPIAFLLSGAFGRRRAMMIAGMGFILSSLLIVTIHNFQVMLFLRVMHGFFAGMLPILMFIILFSTHPAGLIRTRGLTYFALATAIGIGVSAWLGSLFLYSENWHLLFIIPALGIVAYVILANFLFKEDPIRLEAFKLFDWVGYLLISVGLSLIVMALSEGERHFWFEAWWITASFLAGFLFMGFAIVHFMRYDAALFKLTLFYKPFSYALIFQVIFRFGSLFIIWVIPQFLIQLSGFRIEQIAEVLWPFSVGTLIGVMTAYYLSPRLDQRMIMSLALCILAFSSLYCSFSTSQWAIHDFLWPIFVAGLGQGLFSLATLHLVLYDIIPTEGPTCGIGFNYARVIGLVGGIGVLNHFINEREKLHSAMMGEAVHLQNEQTLSMLETIRQSLGAVFTDPSSLNAASYAQLNQHIRIQAFALSYNDAFLLVFFILFIASACVWVFPYSKAVH</sequence>
<dbReference type="InterPro" id="IPR036259">
    <property type="entry name" value="MFS_trans_sf"/>
</dbReference>
<feature type="transmembrane region" description="Helical" evidence="6">
    <location>
        <begin position="337"/>
        <end position="358"/>
    </location>
</feature>
<feature type="transmembrane region" description="Helical" evidence="6">
    <location>
        <begin position="364"/>
        <end position="388"/>
    </location>
</feature>
<protein>
    <submittedName>
        <fullName evidence="8">MFS transporter</fullName>
    </submittedName>
</protein>
<dbReference type="PROSITE" id="PS50850">
    <property type="entry name" value="MFS"/>
    <property type="match status" value="1"/>
</dbReference>
<evidence type="ECO:0000256" key="4">
    <source>
        <dbReference type="ARBA" id="ARBA00022989"/>
    </source>
</evidence>